<dbReference type="InterPro" id="IPR000868">
    <property type="entry name" value="Isochorismatase-like_dom"/>
</dbReference>
<dbReference type="AlphaFoldDB" id="A0A975XBT5"/>
<dbReference type="InterPro" id="IPR053152">
    <property type="entry name" value="Hydrolase_YcaC-like"/>
</dbReference>
<sequence>MQLFNLQDTAIVLIDHQVGIFDWVQSIDRTQLKRNALMLAKLAARADLPVVLTTSQETNVQGPLMKGIRKALPEAYARRVRRVGIVNAWDVKAFAEAVRATGKRNLVMAGVTTDVCVIAPAISAVEEGFNVQVVTDASGSATKIGDEVAWQRMTSAGVRLTSTAGIVAELVYNWDTELGDYALNLIPGVLDASVKLRIALRLVGRLLSGQGLPRVDSERASKAGKFASL</sequence>
<dbReference type="InterPro" id="IPR036380">
    <property type="entry name" value="Isochorismatase-like_sf"/>
</dbReference>
<dbReference type="Proteomes" id="UP000256297">
    <property type="component" value="Chromosome CBM2589_a"/>
</dbReference>
<dbReference type="PANTHER" id="PTHR43559:SF3">
    <property type="entry name" value="HYDROLASE YCAC-RELATED"/>
    <property type="match status" value="1"/>
</dbReference>
<organism evidence="2 3">
    <name type="scientific">Cupriavidus taiwanensis</name>
    <dbReference type="NCBI Taxonomy" id="164546"/>
    <lineage>
        <taxon>Bacteria</taxon>
        <taxon>Pseudomonadati</taxon>
        <taxon>Pseudomonadota</taxon>
        <taxon>Betaproteobacteria</taxon>
        <taxon>Burkholderiales</taxon>
        <taxon>Burkholderiaceae</taxon>
        <taxon>Cupriavidus</taxon>
    </lineage>
</organism>
<evidence type="ECO:0000313" key="2">
    <source>
        <dbReference type="EMBL" id="SOY64347.1"/>
    </source>
</evidence>
<evidence type="ECO:0000313" key="3">
    <source>
        <dbReference type="Proteomes" id="UP000256297"/>
    </source>
</evidence>
<dbReference type="PANTHER" id="PTHR43559">
    <property type="entry name" value="HYDROLASE YCAC-RELATED"/>
    <property type="match status" value="1"/>
</dbReference>
<gene>
    <name evidence="2" type="ORF">CBM2589_A70451</name>
</gene>
<dbReference type="RefSeq" id="WP_116340327.1">
    <property type="nucleotide sequence ID" value="NZ_LT976857.1"/>
</dbReference>
<protein>
    <submittedName>
        <fullName evidence="2">Amidases related to nicotinamidase</fullName>
    </submittedName>
</protein>
<reference evidence="2 3" key="1">
    <citation type="submission" date="2018-01" db="EMBL/GenBank/DDBJ databases">
        <authorList>
            <person name="Clerissi C."/>
        </authorList>
    </citation>
    <scope>NUCLEOTIDE SEQUENCE [LARGE SCALE GENOMIC DNA]</scope>
    <source>
        <strain evidence="2">Cupriavidus taiwanensis STM 3521</strain>
    </source>
</reference>
<dbReference type="Pfam" id="PF00857">
    <property type="entry name" value="Isochorismatase"/>
    <property type="match status" value="1"/>
</dbReference>
<name>A0A975XBT5_9BURK</name>
<dbReference type="Gene3D" id="3.40.50.850">
    <property type="entry name" value="Isochorismatase-like"/>
    <property type="match status" value="1"/>
</dbReference>
<dbReference type="EMBL" id="OFSP01000037">
    <property type="protein sequence ID" value="SOY64347.1"/>
    <property type="molecule type" value="Genomic_DNA"/>
</dbReference>
<feature type="domain" description="Isochorismatase-like" evidence="1">
    <location>
        <begin position="9"/>
        <end position="164"/>
    </location>
</feature>
<comment type="caution">
    <text evidence="2">The sequence shown here is derived from an EMBL/GenBank/DDBJ whole genome shotgun (WGS) entry which is preliminary data.</text>
</comment>
<dbReference type="SUPFAM" id="SSF52499">
    <property type="entry name" value="Isochorismatase-like hydrolases"/>
    <property type="match status" value="1"/>
</dbReference>
<accession>A0A975XBT5</accession>
<evidence type="ECO:0000259" key="1">
    <source>
        <dbReference type="Pfam" id="PF00857"/>
    </source>
</evidence>
<proteinExistence type="predicted"/>